<dbReference type="GO" id="GO:0003755">
    <property type="term" value="F:peptidyl-prolyl cis-trans isomerase activity"/>
    <property type="evidence" value="ECO:0007669"/>
    <property type="project" value="InterPro"/>
</dbReference>
<dbReference type="AlphaFoldDB" id="A0A5J4R8J7"/>
<evidence type="ECO:0000259" key="1">
    <source>
        <dbReference type="PROSITE" id="PS50072"/>
    </source>
</evidence>
<proteinExistence type="predicted"/>
<protein>
    <recommendedName>
        <fullName evidence="1">PPIase cyclophilin-type domain-containing protein</fullName>
    </recommendedName>
</protein>
<sequence>YATVGGTPFLDNGYTVCGEVTEGMDVVDKIQQVATGIADRPEEDVIIKRVVVL</sequence>
<reference evidence="2" key="1">
    <citation type="submission" date="2019-03" db="EMBL/GenBank/DDBJ databases">
        <title>Single cell metagenomics reveals metabolic interactions within the superorganism composed of flagellate Streblomastix strix and complex community of Bacteroidetes bacteria on its surface.</title>
        <authorList>
            <person name="Treitli S.C."/>
            <person name="Kolisko M."/>
            <person name="Husnik F."/>
            <person name="Keeling P."/>
            <person name="Hampl V."/>
        </authorList>
    </citation>
    <scope>NUCLEOTIDE SEQUENCE</scope>
    <source>
        <strain evidence="2">STM</strain>
    </source>
</reference>
<feature type="non-terminal residue" evidence="2">
    <location>
        <position position="1"/>
    </location>
</feature>
<dbReference type="SUPFAM" id="SSF50891">
    <property type="entry name" value="Cyclophilin-like"/>
    <property type="match status" value="1"/>
</dbReference>
<gene>
    <name evidence="2" type="ORF">EZS27_021007</name>
</gene>
<dbReference type="InterPro" id="IPR029000">
    <property type="entry name" value="Cyclophilin-like_dom_sf"/>
</dbReference>
<comment type="caution">
    <text evidence="2">The sequence shown here is derived from an EMBL/GenBank/DDBJ whole genome shotgun (WGS) entry which is preliminary data.</text>
</comment>
<dbReference type="PROSITE" id="PS50072">
    <property type="entry name" value="CSA_PPIASE_2"/>
    <property type="match status" value="1"/>
</dbReference>
<evidence type="ECO:0000313" key="2">
    <source>
        <dbReference type="EMBL" id="KAA6330266.1"/>
    </source>
</evidence>
<dbReference type="Pfam" id="PF00160">
    <property type="entry name" value="Pro_isomerase"/>
    <property type="match status" value="1"/>
</dbReference>
<name>A0A5J4R8J7_9ZZZZ</name>
<accession>A0A5J4R8J7</accession>
<feature type="domain" description="PPIase cyclophilin-type" evidence="1">
    <location>
        <begin position="1"/>
        <end position="52"/>
    </location>
</feature>
<organism evidence="2">
    <name type="scientific">termite gut metagenome</name>
    <dbReference type="NCBI Taxonomy" id="433724"/>
    <lineage>
        <taxon>unclassified sequences</taxon>
        <taxon>metagenomes</taxon>
        <taxon>organismal metagenomes</taxon>
    </lineage>
</organism>
<dbReference type="InterPro" id="IPR002130">
    <property type="entry name" value="Cyclophilin-type_PPIase_dom"/>
</dbReference>
<dbReference type="EMBL" id="SNRY01001527">
    <property type="protein sequence ID" value="KAA6330266.1"/>
    <property type="molecule type" value="Genomic_DNA"/>
</dbReference>
<dbReference type="Gene3D" id="2.40.100.10">
    <property type="entry name" value="Cyclophilin-like"/>
    <property type="match status" value="1"/>
</dbReference>